<dbReference type="EMBL" id="CP032819">
    <property type="protein sequence ID" value="AZS29551.1"/>
    <property type="molecule type" value="Genomic_DNA"/>
</dbReference>
<evidence type="ECO:0000313" key="1">
    <source>
        <dbReference type="EMBL" id="AZS29551.1"/>
    </source>
</evidence>
<keyword evidence="2" id="KW-1185">Reference proteome</keyword>
<reference evidence="1 2" key="1">
    <citation type="submission" date="2018-10" db="EMBL/GenBank/DDBJ databases">
        <title>Butyricimonas faecalis sp. nov., isolated from human faeces and emended description of the genus Butyricimonas.</title>
        <authorList>
            <person name="Le Roy T."/>
            <person name="Van der Smissen P."/>
            <person name="Paquot A."/>
            <person name="Delzenne N."/>
            <person name="Muccioli G."/>
            <person name="Collet J.-F."/>
            <person name="Cani P.D."/>
        </authorList>
    </citation>
    <scope>NUCLEOTIDE SEQUENCE [LARGE SCALE GENOMIC DNA]</scope>
    <source>
        <strain evidence="1 2">H184</strain>
    </source>
</reference>
<accession>A0A3S9VSV3</accession>
<dbReference type="KEGG" id="buy:D8S85_08270"/>
<proteinExistence type="predicted"/>
<protein>
    <submittedName>
        <fullName evidence="1">Uncharacterized protein</fullName>
    </submittedName>
</protein>
<sequence>MKKTETNSNETYRMTIGKTEIYGVSIQQLTDLHETIGTFIQREKAPFKYKTKSSDEYCIDIIKTISLESGEEDFSVEYSLDSFDIDMDCMSAKQMKRAANMMLKFLEKYEEDGNKKITWDTNDYPPETLGGINFEIQKDNRLSLFETTPCVTKYIKQGDFYKAKITYEIDVNEMKSRDLSFKEFIVLYRKLGDFLNNR</sequence>
<organism evidence="1 2">
    <name type="scientific">Butyricimonas faecalis</name>
    <dbReference type="NCBI Taxonomy" id="2093856"/>
    <lineage>
        <taxon>Bacteria</taxon>
        <taxon>Pseudomonadati</taxon>
        <taxon>Bacteroidota</taxon>
        <taxon>Bacteroidia</taxon>
        <taxon>Bacteroidales</taxon>
        <taxon>Odoribacteraceae</taxon>
        <taxon>Butyricimonas</taxon>
    </lineage>
</organism>
<gene>
    <name evidence="1" type="ORF">D8S85_08270</name>
</gene>
<dbReference type="Proteomes" id="UP000270673">
    <property type="component" value="Chromosome"/>
</dbReference>
<dbReference type="AlphaFoldDB" id="A0A3S9VSV3"/>
<dbReference type="RefSeq" id="WP_106480280.1">
    <property type="nucleotide sequence ID" value="NZ_CP032819.1"/>
</dbReference>
<name>A0A3S9VSV3_9BACT</name>
<evidence type="ECO:0000313" key="2">
    <source>
        <dbReference type="Proteomes" id="UP000270673"/>
    </source>
</evidence>
<dbReference type="OrthoDB" id="1095300at2"/>